<evidence type="ECO:0000256" key="2">
    <source>
        <dbReference type="ARBA" id="ARBA00019232"/>
    </source>
</evidence>
<dbReference type="OrthoDB" id="1036988at2"/>
<feature type="transmembrane region" description="Helical" evidence="4">
    <location>
        <begin position="7"/>
        <end position="31"/>
    </location>
</feature>
<evidence type="ECO:0000313" key="7">
    <source>
        <dbReference type="Proteomes" id="UP000032046"/>
    </source>
</evidence>
<dbReference type="AlphaFoldDB" id="A0A0D0IUK9"/>
<dbReference type="STRING" id="1602171.ST44_09910"/>
<evidence type="ECO:0000256" key="4">
    <source>
        <dbReference type="SAM" id="Phobius"/>
    </source>
</evidence>
<evidence type="ECO:0000256" key="3">
    <source>
        <dbReference type="ARBA" id="ARBA00029906"/>
    </source>
</evidence>
<comment type="caution">
    <text evidence="6">The sequence shown here is derived from an EMBL/GenBank/DDBJ whole genome shotgun (WGS) entry which is preliminary data.</text>
</comment>
<dbReference type="GeneID" id="93484757"/>
<keyword evidence="4" id="KW-1133">Transmembrane helix</keyword>
<dbReference type="RefSeq" id="WP_022316104.1">
    <property type="nucleotide sequence ID" value="NZ_JALFDM010000059.1"/>
</dbReference>
<accession>A0A0D0IUK9</accession>
<keyword evidence="7" id="KW-1185">Reference proteome</keyword>
<dbReference type="PANTHER" id="PTHR43390">
    <property type="entry name" value="SIGNAL PEPTIDASE I"/>
    <property type="match status" value="1"/>
</dbReference>
<keyword evidence="4" id="KW-0812">Transmembrane</keyword>
<feature type="domain" description="Peptidase S26" evidence="5">
    <location>
        <begin position="5"/>
        <end position="204"/>
    </location>
</feature>
<dbReference type="Gene3D" id="2.10.109.10">
    <property type="entry name" value="Umud Fragment, subunit A"/>
    <property type="match status" value="1"/>
</dbReference>
<protein>
    <recommendedName>
        <fullName evidence="2">Signal peptidase I</fullName>
    </recommendedName>
    <alternativeName>
        <fullName evidence="3">Leader peptidase I</fullName>
    </alternativeName>
</protein>
<evidence type="ECO:0000256" key="1">
    <source>
        <dbReference type="ARBA" id="ARBA00009370"/>
    </source>
</evidence>
<name>A0A0D0IUK9_9BACT</name>
<reference evidence="6 7" key="1">
    <citation type="submission" date="2015-01" db="EMBL/GenBank/DDBJ databases">
        <title>Comparative genomics of non-oral Prevotella species.</title>
        <authorList>
            <person name="Accetto T."/>
            <person name="Nograsek B."/>
            <person name="Avgustin G."/>
        </authorList>
    </citation>
    <scope>NUCLEOTIDE SEQUENCE [LARGE SCALE GENOMIC DNA]</scope>
    <source>
        <strain evidence="6 7">P5-119</strain>
    </source>
</reference>
<proteinExistence type="inferred from homology"/>
<dbReference type="GO" id="GO:0016020">
    <property type="term" value="C:membrane"/>
    <property type="evidence" value="ECO:0007669"/>
    <property type="project" value="InterPro"/>
</dbReference>
<dbReference type="SUPFAM" id="SSF51306">
    <property type="entry name" value="LexA/Signal peptidase"/>
    <property type="match status" value="1"/>
</dbReference>
<keyword evidence="4" id="KW-0472">Membrane</keyword>
<comment type="similarity">
    <text evidence="1">Belongs to the peptidase S26 family.</text>
</comment>
<organism evidence="6 7">
    <name type="scientific">Prevotella pectinovora</name>
    <dbReference type="NCBI Taxonomy" id="1602169"/>
    <lineage>
        <taxon>Bacteria</taxon>
        <taxon>Pseudomonadati</taxon>
        <taxon>Bacteroidota</taxon>
        <taxon>Bacteroidia</taxon>
        <taxon>Bacteroidales</taxon>
        <taxon>Prevotellaceae</taxon>
        <taxon>Prevotella</taxon>
    </lineage>
</organism>
<sequence>MRNAIKFIIAIIIAGLLMILFRCVAFTIYIVPKTGIKPWLVDGDRVLVNRWSYGLRTGSDKTFPYSRWFRKPVGKGELVAFNYPLDTMHTVTNRSVHAAFCMAGPGDTTYIDHHPIIPPKRCRMVEVKPWNIKLLCNTYRIHEGRKADIKDGKLIVDGKATRYAYFSRNYYWMSSVDGDTTPDSRYYGFVPEDHIIGRIVMVVYSRGNSESFFGSFRNARWLMPL</sequence>
<dbReference type="InterPro" id="IPR000223">
    <property type="entry name" value="Pept_S26A_signal_pept_1"/>
</dbReference>
<dbReference type="EMBL" id="JXQK01000071">
    <property type="protein sequence ID" value="KIP61095.1"/>
    <property type="molecule type" value="Genomic_DNA"/>
</dbReference>
<dbReference type="GO" id="GO:0006465">
    <property type="term" value="P:signal peptide processing"/>
    <property type="evidence" value="ECO:0007669"/>
    <property type="project" value="InterPro"/>
</dbReference>
<dbReference type="Pfam" id="PF10502">
    <property type="entry name" value="Peptidase_S26"/>
    <property type="match status" value="1"/>
</dbReference>
<evidence type="ECO:0000259" key="5">
    <source>
        <dbReference type="Pfam" id="PF10502"/>
    </source>
</evidence>
<dbReference type="Proteomes" id="UP000032046">
    <property type="component" value="Unassembled WGS sequence"/>
</dbReference>
<dbReference type="InterPro" id="IPR036286">
    <property type="entry name" value="LexA/Signal_pep-like_sf"/>
</dbReference>
<dbReference type="InterPro" id="IPR019533">
    <property type="entry name" value="Peptidase_S26"/>
</dbReference>
<gene>
    <name evidence="6" type="ORF">ST44_09910</name>
</gene>
<dbReference type="GO" id="GO:0004252">
    <property type="term" value="F:serine-type endopeptidase activity"/>
    <property type="evidence" value="ECO:0007669"/>
    <property type="project" value="InterPro"/>
</dbReference>
<dbReference type="PANTHER" id="PTHR43390:SF1">
    <property type="entry name" value="CHLOROPLAST PROCESSING PEPTIDASE"/>
    <property type="match status" value="1"/>
</dbReference>
<evidence type="ECO:0000313" key="6">
    <source>
        <dbReference type="EMBL" id="KIP61095.1"/>
    </source>
</evidence>